<comment type="caution">
    <text evidence="7">The sequence shown here is derived from an EMBL/GenBank/DDBJ whole genome shotgun (WGS) entry which is preliminary data.</text>
</comment>
<keyword evidence="8" id="KW-1185">Reference proteome</keyword>
<dbReference type="SMART" id="SM01408">
    <property type="entry name" value="ING"/>
    <property type="match status" value="1"/>
</dbReference>
<evidence type="ECO:0000256" key="5">
    <source>
        <dbReference type="SAM" id="MobiDB-lite"/>
    </source>
</evidence>
<dbReference type="Gene3D" id="2.30.30.140">
    <property type="match status" value="2"/>
</dbReference>
<comment type="subcellular location">
    <subcellularLocation>
        <location evidence="1">Nucleus</location>
    </subcellularLocation>
</comment>
<dbReference type="InterPro" id="IPR037802">
    <property type="entry name" value="SGF29"/>
</dbReference>
<dbReference type="Gene3D" id="6.10.140.1740">
    <property type="match status" value="1"/>
</dbReference>
<sequence length="405" mass="43428">MSSASYLDTFLGSVEDAPQDLRRNLQHMRALDTEAQEMTERIKKLAKVHVTRAKRSVAEGNEPSEEVLHKVRALHRKVEEIANEKVNMATQISEQMHRHLRRLNDEIGRFELELNERGTLRGQPAVPVPGGAGDEQDGEGDEAGGRKRAQKRQRESKGNGGAAAAAANANAAAAAAAAATPVAPVAAAVPPAATKGRPGAAGAAGASQKKRKEARDLELDLDLGPELLEEAQPFADALYPDYRLPVAPRDEAGKPLCGAIPPASGAPLHAGQKVAARISGKPAEGVAQEWILGTVLRQAGAGKYMVGDDDDATGATVHQLIAQHLVPLPLAEPPTFTRAHEYTESSPVLAMFPDTTCFYKANVAVAPSKRRERDYMIEFEDDVDADGRNTWRRVPIKYVVAPPVD</sequence>
<name>A0A8J5X978_DIALT</name>
<evidence type="ECO:0000259" key="6">
    <source>
        <dbReference type="PROSITE" id="PS51518"/>
    </source>
</evidence>
<proteinExistence type="predicted"/>
<dbReference type="CDD" id="cd20394">
    <property type="entry name" value="Tudor_SGF29_rpt2"/>
    <property type="match status" value="1"/>
</dbReference>
<dbReference type="OMA" id="RERDYMI"/>
<evidence type="ECO:0000256" key="3">
    <source>
        <dbReference type="ARBA" id="ARBA00023163"/>
    </source>
</evidence>
<dbReference type="CDD" id="cd16858">
    <property type="entry name" value="ING_ING3_Yng2p"/>
    <property type="match status" value="1"/>
</dbReference>
<reference evidence="7" key="1">
    <citation type="submission" date="2021-05" db="EMBL/GenBank/DDBJ databases">
        <title>The genome of the haptophyte Pavlova lutheri (Diacronema luteri, Pavlovales) - a model for lipid biosynthesis in eukaryotic algae.</title>
        <authorList>
            <person name="Hulatt C.J."/>
            <person name="Posewitz M.C."/>
        </authorList>
    </citation>
    <scope>NUCLEOTIDE SEQUENCE</scope>
    <source>
        <strain evidence="7">NIVA-4/92</strain>
    </source>
</reference>
<dbReference type="InterPro" id="IPR047288">
    <property type="entry name" value="Tudor_SGF29_rpt1"/>
</dbReference>
<dbReference type="GO" id="GO:0000124">
    <property type="term" value="C:SAGA complex"/>
    <property type="evidence" value="ECO:0007669"/>
    <property type="project" value="InterPro"/>
</dbReference>
<dbReference type="PROSITE" id="PS51518">
    <property type="entry name" value="SGF29_C"/>
    <property type="match status" value="1"/>
</dbReference>
<dbReference type="AlphaFoldDB" id="A0A8J5X978"/>
<feature type="region of interest" description="Disordered" evidence="5">
    <location>
        <begin position="115"/>
        <end position="162"/>
    </location>
</feature>
<dbReference type="InterPro" id="IPR010750">
    <property type="entry name" value="SGF29_tudor-like_dom"/>
</dbReference>
<keyword evidence="4" id="KW-0539">Nucleus</keyword>
<dbReference type="Proteomes" id="UP000751190">
    <property type="component" value="Unassembled WGS sequence"/>
</dbReference>
<evidence type="ECO:0000313" key="8">
    <source>
        <dbReference type="Proteomes" id="UP000751190"/>
    </source>
</evidence>
<evidence type="ECO:0000313" key="7">
    <source>
        <dbReference type="EMBL" id="KAG8464051.1"/>
    </source>
</evidence>
<keyword evidence="3" id="KW-0804">Transcription</keyword>
<dbReference type="PANTHER" id="PTHR21539">
    <property type="entry name" value="SAGA-ASSOCIATED FACTOR 29"/>
    <property type="match status" value="1"/>
</dbReference>
<dbReference type="InterPro" id="IPR024610">
    <property type="entry name" value="ING_N_histone-binding"/>
</dbReference>
<feature type="region of interest" description="Disordered" evidence="5">
    <location>
        <begin position="191"/>
        <end position="213"/>
    </location>
</feature>
<dbReference type="EMBL" id="JAGTXO010000014">
    <property type="protein sequence ID" value="KAG8464051.1"/>
    <property type="molecule type" value="Genomic_DNA"/>
</dbReference>
<feature type="domain" description="SGF29 C-terminal" evidence="6">
    <location>
        <begin position="264"/>
        <end position="405"/>
    </location>
</feature>
<feature type="compositionally biased region" description="Low complexity" evidence="5">
    <location>
        <begin position="191"/>
        <end position="206"/>
    </location>
</feature>
<evidence type="ECO:0000256" key="2">
    <source>
        <dbReference type="ARBA" id="ARBA00023015"/>
    </source>
</evidence>
<evidence type="ECO:0000256" key="1">
    <source>
        <dbReference type="ARBA" id="ARBA00004123"/>
    </source>
</evidence>
<dbReference type="Pfam" id="PF12998">
    <property type="entry name" value="ING"/>
    <property type="match status" value="1"/>
</dbReference>
<dbReference type="GO" id="GO:0005634">
    <property type="term" value="C:nucleus"/>
    <property type="evidence" value="ECO:0007669"/>
    <property type="project" value="UniProtKB-SubCell"/>
</dbReference>
<dbReference type="Pfam" id="PF07039">
    <property type="entry name" value="SGF29_Tudor"/>
    <property type="match status" value="1"/>
</dbReference>
<evidence type="ECO:0000256" key="4">
    <source>
        <dbReference type="ARBA" id="ARBA00023242"/>
    </source>
</evidence>
<gene>
    <name evidence="7" type="ORF">KFE25_000219</name>
</gene>
<dbReference type="OrthoDB" id="10265994at2759"/>
<protein>
    <recommendedName>
        <fullName evidence="6">SGF29 C-terminal domain-containing protein</fullName>
    </recommendedName>
</protein>
<dbReference type="InterPro" id="IPR047287">
    <property type="entry name" value="Tudor_SGF29_rpt2"/>
</dbReference>
<keyword evidence="2" id="KW-0805">Transcription regulation</keyword>
<accession>A0A8J5X978</accession>
<organism evidence="7 8">
    <name type="scientific">Diacronema lutheri</name>
    <name type="common">Unicellular marine alga</name>
    <name type="synonym">Monochrysis lutheri</name>
    <dbReference type="NCBI Taxonomy" id="2081491"/>
    <lineage>
        <taxon>Eukaryota</taxon>
        <taxon>Haptista</taxon>
        <taxon>Haptophyta</taxon>
        <taxon>Pavlovophyceae</taxon>
        <taxon>Pavlovales</taxon>
        <taxon>Pavlovaceae</taxon>
        <taxon>Diacronema</taxon>
    </lineage>
</organism>
<dbReference type="CDD" id="cd20393">
    <property type="entry name" value="Tudor_SGF29_rpt1"/>
    <property type="match status" value="1"/>
</dbReference>
<dbReference type="PANTHER" id="PTHR21539:SF0">
    <property type="entry name" value="SAGA-ASSOCIATED FACTOR 29"/>
    <property type="match status" value="1"/>
</dbReference>